<gene>
    <name evidence="2" type="ORF">BIV23_34175</name>
</gene>
<dbReference type="OrthoDB" id="3298842at2"/>
<feature type="domain" description="Large ribosomal subunit protein bL12 C-terminal" evidence="1">
    <location>
        <begin position="66"/>
        <end position="93"/>
    </location>
</feature>
<dbReference type="AlphaFoldDB" id="A0A1S2PQV9"/>
<evidence type="ECO:0000259" key="1">
    <source>
        <dbReference type="Pfam" id="PF00542"/>
    </source>
</evidence>
<organism evidence="2 3">
    <name type="scientific">Streptomyces monashensis</name>
    <dbReference type="NCBI Taxonomy" id="1678012"/>
    <lineage>
        <taxon>Bacteria</taxon>
        <taxon>Bacillati</taxon>
        <taxon>Actinomycetota</taxon>
        <taxon>Actinomycetes</taxon>
        <taxon>Kitasatosporales</taxon>
        <taxon>Streptomycetaceae</taxon>
        <taxon>Streptomyces</taxon>
    </lineage>
</organism>
<dbReference type="Pfam" id="PF00542">
    <property type="entry name" value="Ribosomal_L12"/>
    <property type="match status" value="1"/>
</dbReference>
<evidence type="ECO:0000313" key="3">
    <source>
        <dbReference type="Proteomes" id="UP000179642"/>
    </source>
</evidence>
<accession>A0A1S2PQV9</accession>
<dbReference type="GO" id="GO:0003735">
    <property type="term" value="F:structural constituent of ribosome"/>
    <property type="evidence" value="ECO:0007669"/>
    <property type="project" value="InterPro"/>
</dbReference>
<protein>
    <recommendedName>
        <fullName evidence="1">Large ribosomal subunit protein bL12 C-terminal domain-containing protein</fullName>
    </recommendedName>
</protein>
<dbReference type="RefSeq" id="WP_071384862.1">
    <property type="nucleotide sequence ID" value="NZ_MLYO01000063.1"/>
</dbReference>
<dbReference type="InterPro" id="IPR013823">
    <property type="entry name" value="Ribosomal_bL12_C"/>
</dbReference>
<dbReference type="GO" id="GO:0006412">
    <property type="term" value="P:translation"/>
    <property type="evidence" value="ECO:0007669"/>
    <property type="project" value="InterPro"/>
</dbReference>
<dbReference type="Gene3D" id="3.30.1390.10">
    <property type="match status" value="1"/>
</dbReference>
<sequence length="96" mass="10666">MDIVEILLVLGLFAGIASVQSRLSGMDKRLVRIERRLALVADRLGLDESDEERAQRERVEALVREGKQVAAIKAYREMTGADLKEAKDAVDRMAGL</sequence>
<evidence type="ECO:0000313" key="2">
    <source>
        <dbReference type="EMBL" id="OIJ95946.1"/>
    </source>
</evidence>
<name>A0A1S2PQV9_9ACTN</name>
<comment type="caution">
    <text evidence="2">The sequence shown here is derived from an EMBL/GenBank/DDBJ whole genome shotgun (WGS) entry which is preliminary data.</text>
</comment>
<keyword evidence="3" id="KW-1185">Reference proteome</keyword>
<reference evidence="2 3" key="1">
    <citation type="submission" date="2016-10" db="EMBL/GenBank/DDBJ databases">
        <title>Genome sequence of Streptomyces sp. MUSC 1.</title>
        <authorList>
            <person name="Lee L.-H."/>
            <person name="Ser H.-L."/>
            <person name="Law J.W.-F."/>
        </authorList>
    </citation>
    <scope>NUCLEOTIDE SEQUENCE [LARGE SCALE GENOMIC DNA]</scope>
    <source>
        <strain evidence="2 3">MUSC 1</strain>
    </source>
</reference>
<dbReference type="EMBL" id="MLYO01000063">
    <property type="protein sequence ID" value="OIJ95946.1"/>
    <property type="molecule type" value="Genomic_DNA"/>
</dbReference>
<dbReference type="InterPro" id="IPR014719">
    <property type="entry name" value="Ribosomal_bL12_C/ClpS-like"/>
</dbReference>
<dbReference type="Proteomes" id="UP000179642">
    <property type="component" value="Unassembled WGS sequence"/>
</dbReference>
<proteinExistence type="predicted"/>